<organism evidence="3 4">
    <name type="scientific">Roseovarius lutimaris</name>
    <dbReference type="NCBI Taxonomy" id="1005928"/>
    <lineage>
        <taxon>Bacteria</taxon>
        <taxon>Pseudomonadati</taxon>
        <taxon>Pseudomonadota</taxon>
        <taxon>Alphaproteobacteria</taxon>
        <taxon>Rhodobacterales</taxon>
        <taxon>Roseobacteraceae</taxon>
        <taxon>Roseovarius</taxon>
    </lineage>
</organism>
<dbReference type="InterPro" id="IPR006442">
    <property type="entry name" value="Antitoxin_Phd/YefM"/>
</dbReference>
<sequence length="86" mass="9340">MKTVNMHEAKTHLSKLVEQALQGQPFVIAKAGKPLVQVTMIEAVSPQRTGFLKGQVDIPADFDEMAAGETKTLFEGETETDPGAQR</sequence>
<keyword evidence="4" id="KW-1185">Reference proteome</keyword>
<gene>
    <name evidence="3" type="ORF">SAMN04487859_106180</name>
</gene>
<comment type="similarity">
    <text evidence="1 2">Belongs to the phD/YefM antitoxin family.</text>
</comment>
<dbReference type="Pfam" id="PF02604">
    <property type="entry name" value="PhdYeFM_antitox"/>
    <property type="match status" value="1"/>
</dbReference>
<dbReference type="AlphaFoldDB" id="A0A1I5AU90"/>
<dbReference type="NCBIfam" id="TIGR01552">
    <property type="entry name" value="phd_fam"/>
    <property type="match status" value="1"/>
</dbReference>
<dbReference type="InterPro" id="IPR036165">
    <property type="entry name" value="YefM-like_sf"/>
</dbReference>
<evidence type="ECO:0000256" key="2">
    <source>
        <dbReference type="RuleBase" id="RU362080"/>
    </source>
</evidence>
<proteinExistence type="inferred from homology"/>
<accession>A0A1I5AU90</accession>
<dbReference type="Proteomes" id="UP000198599">
    <property type="component" value="Unassembled WGS sequence"/>
</dbReference>
<comment type="function">
    <text evidence="2">Antitoxin component of a type II toxin-antitoxin (TA) system.</text>
</comment>
<protein>
    <recommendedName>
        <fullName evidence="2">Antitoxin</fullName>
    </recommendedName>
</protein>
<reference evidence="4" key="1">
    <citation type="submission" date="2016-10" db="EMBL/GenBank/DDBJ databases">
        <authorList>
            <person name="Varghese N."/>
            <person name="Submissions S."/>
        </authorList>
    </citation>
    <scope>NUCLEOTIDE SEQUENCE [LARGE SCALE GENOMIC DNA]</scope>
    <source>
        <strain evidence="4">DSM 28463</strain>
    </source>
</reference>
<dbReference type="STRING" id="1005928.SAMN04487859_106180"/>
<dbReference type="Gene3D" id="3.40.1620.10">
    <property type="entry name" value="YefM-like domain"/>
    <property type="match status" value="1"/>
</dbReference>
<dbReference type="RefSeq" id="WP_092836263.1">
    <property type="nucleotide sequence ID" value="NZ_FOVP01000006.1"/>
</dbReference>
<dbReference type="SUPFAM" id="SSF143120">
    <property type="entry name" value="YefM-like"/>
    <property type="match status" value="1"/>
</dbReference>
<dbReference type="EMBL" id="FOVP01000006">
    <property type="protein sequence ID" value="SFN65962.1"/>
    <property type="molecule type" value="Genomic_DNA"/>
</dbReference>
<evidence type="ECO:0000256" key="1">
    <source>
        <dbReference type="ARBA" id="ARBA00009981"/>
    </source>
</evidence>
<name>A0A1I5AU90_9RHOB</name>
<evidence type="ECO:0000313" key="4">
    <source>
        <dbReference type="Proteomes" id="UP000198599"/>
    </source>
</evidence>
<evidence type="ECO:0000313" key="3">
    <source>
        <dbReference type="EMBL" id="SFN65962.1"/>
    </source>
</evidence>
<dbReference type="OrthoDB" id="9800503at2"/>